<name>A0ABN9PK74_9DINO</name>
<accession>A0ABN9PK74</accession>
<organism evidence="1 2">
    <name type="scientific">Prorocentrum cordatum</name>
    <dbReference type="NCBI Taxonomy" id="2364126"/>
    <lineage>
        <taxon>Eukaryota</taxon>
        <taxon>Sar</taxon>
        <taxon>Alveolata</taxon>
        <taxon>Dinophyceae</taxon>
        <taxon>Prorocentrales</taxon>
        <taxon>Prorocentraceae</taxon>
        <taxon>Prorocentrum</taxon>
    </lineage>
</organism>
<dbReference type="Proteomes" id="UP001189429">
    <property type="component" value="Unassembled WGS sequence"/>
</dbReference>
<reference evidence="1" key="1">
    <citation type="submission" date="2023-10" db="EMBL/GenBank/DDBJ databases">
        <authorList>
            <person name="Chen Y."/>
            <person name="Shah S."/>
            <person name="Dougan E. K."/>
            <person name="Thang M."/>
            <person name="Chan C."/>
        </authorList>
    </citation>
    <scope>NUCLEOTIDE SEQUENCE [LARGE SCALE GENOMIC DNA]</scope>
</reference>
<comment type="caution">
    <text evidence="1">The sequence shown here is derived from an EMBL/GenBank/DDBJ whole genome shotgun (WGS) entry which is preliminary data.</text>
</comment>
<dbReference type="EMBL" id="CAUYUJ010000663">
    <property type="protein sequence ID" value="CAK0791805.1"/>
    <property type="molecule type" value="Genomic_DNA"/>
</dbReference>
<proteinExistence type="predicted"/>
<sequence length="162" mass="17634">MISVCRVLTARGTPRIGAAFIRTAFNGWCTARRFQGRAGCLLGCGRGNDSIEHYSDCATYHSFCRQHAGLAAPAAEDRLACFLNLGHSTLIRRDAGCSRERATMLRALTVYAAYRVQASVRSGSLQVAEAAGALPAMLREGARGHPALESLLRVARRRQREQ</sequence>
<evidence type="ECO:0000313" key="1">
    <source>
        <dbReference type="EMBL" id="CAK0791805.1"/>
    </source>
</evidence>
<gene>
    <name evidence="1" type="ORF">PCOR1329_LOCUS2603</name>
</gene>
<protein>
    <submittedName>
        <fullName evidence="1">Uncharacterized protein</fullName>
    </submittedName>
</protein>
<keyword evidence="2" id="KW-1185">Reference proteome</keyword>
<evidence type="ECO:0000313" key="2">
    <source>
        <dbReference type="Proteomes" id="UP001189429"/>
    </source>
</evidence>